<dbReference type="EMBL" id="CAUYUJ010014300">
    <property type="protein sequence ID" value="CAK0839507.1"/>
    <property type="molecule type" value="Genomic_DNA"/>
</dbReference>
<dbReference type="Proteomes" id="UP001189429">
    <property type="component" value="Unassembled WGS sequence"/>
</dbReference>
<feature type="region of interest" description="Disordered" evidence="1">
    <location>
        <begin position="32"/>
        <end position="86"/>
    </location>
</feature>
<evidence type="ECO:0000313" key="3">
    <source>
        <dbReference type="Proteomes" id="UP001189429"/>
    </source>
</evidence>
<name>A0ABN9T3E0_9DINO</name>
<accession>A0ABN9T3E0</accession>
<organism evidence="2 3">
    <name type="scientific">Prorocentrum cordatum</name>
    <dbReference type="NCBI Taxonomy" id="2364126"/>
    <lineage>
        <taxon>Eukaryota</taxon>
        <taxon>Sar</taxon>
        <taxon>Alveolata</taxon>
        <taxon>Dinophyceae</taxon>
        <taxon>Prorocentrales</taxon>
        <taxon>Prorocentraceae</taxon>
        <taxon>Prorocentrum</taxon>
    </lineage>
</organism>
<protein>
    <submittedName>
        <fullName evidence="2">Uncharacterized protein</fullName>
    </submittedName>
</protein>
<feature type="compositionally biased region" description="Low complexity" evidence="1">
    <location>
        <begin position="54"/>
        <end position="67"/>
    </location>
</feature>
<proteinExistence type="predicted"/>
<sequence>MAGPRRVSSALGASLVDAAARAAVLAGAPRRAVGAVPRVATSATPSARGGRPQPTAATAPAATPPAARRGDDGAAEAPPPPLSGTACCRGAPPLLVLRAPAPERASMPCRTTGCPMWLVGFHGGRPAALSAAVALPWSCGC</sequence>
<evidence type="ECO:0000313" key="2">
    <source>
        <dbReference type="EMBL" id="CAK0839507.1"/>
    </source>
</evidence>
<reference evidence="2" key="1">
    <citation type="submission" date="2023-10" db="EMBL/GenBank/DDBJ databases">
        <authorList>
            <person name="Chen Y."/>
            <person name="Shah S."/>
            <person name="Dougan E. K."/>
            <person name="Thang M."/>
            <person name="Chan C."/>
        </authorList>
    </citation>
    <scope>NUCLEOTIDE SEQUENCE [LARGE SCALE GENOMIC DNA]</scope>
</reference>
<evidence type="ECO:0000256" key="1">
    <source>
        <dbReference type="SAM" id="MobiDB-lite"/>
    </source>
</evidence>
<comment type="caution">
    <text evidence="2">The sequence shown here is derived from an EMBL/GenBank/DDBJ whole genome shotgun (WGS) entry which is preliminary data.</text>
</comment>
<keyword evidence="3" id="KW-1185">Reference proteome</keyword>
<gene>
    <name evidence="2" type="ORF">PCOR1329_LOCUS35174</name>
</gene>